<dbReference type="AlphaFoldDB" id="A0A3S9T091"/>
<keyword evidence="1" id="KW-0051">Antiviral defense</keyword>
<gene>
    <name evidence="3" type="ORF">BBF96_11835</name>
</gene>
<dbReference type="PANTHER" id="PTHR35579:SF3">
    <property type="entry name" value="CRISPR SYSTEM CMS ENDORIBONUCLEASE CSM3"/>
    <property type="match status" value="1"/>
</dbReference>
<dbReference type="EMBL" id="CP016379">
    <property type="protein sequence ID" value="AZR74023.1"/>
    <property type="molecule type" value="Genomic_DNA"/>
</dbReference>
<evidence type="ECO:0000313" key="4">
    <source>
        <dbReference type="Proteomes" id="UP000267250"/>
    </source>
</evidence>
<dbReference type="GO" id="GO:0051607">
    <property type="term" value="P:defense response to virus"/>
    <property type="evidence" value="ECO:0007669"/>
    <property type="project" value="UniProtKB-KW"/>
</dbReference>
<proteinExistence type="predicted"/>
<dbReference type="PANTHER" id="PTHR35579">
    <property type="entry name" value="CRISPR SYSTEM CMS ENDORIBONUCLEASE CSM3"/>
    <property type="match status" value="1"/>
</dbReference>
<sequence length="309" mass="35056">MNLKVKIKNSDREIELQQYNLGKMKMWQIPIEIEVEKGSFLHIGAAPSPLSDKKGAIFKINRTPAIPATSFKGALRHQLELLVIEKIDYLANLFSVFEEDFEKLKPCIPSPNPTKAEQDLIEVGLYRGKVDKNKYTGYCLINVDKSDHKNTKDDMGVCPVCYFMGAGGIMGFLRIPNFNVAAENDIILDQVNIRIDRKTRTAAKSAKVDMEQVIPGTRFSGILELIDSTPLGFEFGRPREIQGNIIDKWLKNWKEEDIKERKRILIEEFLIPALENIRELGGQKSKGAGRVIVKIKEKNGENHCENNEI</sequence>
<dbReference type="InterPro" id="IPR005537">
    <property type="entry name" value="RAMP_III_fam"/>
</dbReference>
<reference evidence="3 4" key="1">
    <citation type="submission" date="2016-07" db="EMBL/GenBank/DDBJ databases">
        <title>Genome and transcriptome analysis of iron-reducing fermentative bacteria Anoxybacter fermentans.</title>
        <authorList>
            <person name="Zeng X."/>
            <person name="Shao Z."/>
        </authorList>
    </citation>
    <scope>NUCLEOTIDE SEQUENCE [LARGE SCALE GENOMIC DNA]</scope>
    <source>
        <strain evidence="3 4">DY22613</strain>
    </source>
</reference>
<dbReference type="OrthoDB" id="1063910at2"/>
<organism evidence="3 4">
    <name type="scientific">Anoxybacter fermentans</name>
    <dbReference type="NCBI Taxonomy" id="1323375"/>
    <lineage>
        <taxon>Bacteria</taxon>
        <taxon>Bacillati</taxon>
        <taxon>Bacillota</taxon>
        <taxon>Clostridia</taxon>
        <taxon>Halanaerobiales</taxon>
        <taxon>Anoxybacter</taxon>
    </lineage>
</organism>
<dbReference type="Proteomes" id="UP000267250">
    <property type="component" value="Chromosome"/>
</dbReference>
<evidence type="ECO:0000259" key="2">
    <source>
        <dbReference type="Pfam" id="PF03787"/>
    </source>
</evidence>
<evidence type="ECO:0000313" key="3">
    <source>
        <dbReference type="EMBL" id="AZR74023.1"/>
    </source>
</evidence>
<dbReference type="RefSeq" id="WP_127017370.1">
    <property type="nucleotide sequence ID" value="NZ_CP016379.1"/>
</dbReference>
<evidence type="ECO:0000256" key="1">
    <source>
        <dbReference type="ARBA" id="ARBA00023118"/>
    </source>
</evidence>
<feature type="domain" description="CRISPR type III-associated protein" evidence="2">
    <location>
        <begin position="40"/>
        <end position="291"/>
    </location>
</feature>
<name>A0A3S9T091_9FIRM</name>
<dbReference type="KEGG" id="aft:BBF96_11835"/>
<dbReference type="Pfam" id="PF03787">
    <property type="entry name" value="RAMPs"/>
    <property type="match status" value="1"/>
</dbReference>
<dbReference type="InterPro" id="IPR052216">
    <property type="entry name" value="CRISPR_Csm3_endoribonuclease"/>
</dbReference>
<protein>
    <recommendedName>
        <fullName evidence="2">CRISPR type III-associated protein domain-containing protein</fullName>
    </recommendedName>
</protein>
<accession>A0A3S9T091</accession>
<keyword evidence="4" id="KW-1185">Reference proteome</keyword>